<evidence type="ECO:0000313" key="4">
    <source>
        <dbReference type="Proteomes" id="UP000003688"/>
    </source>
</evidence>
<organism evidence="3 4">
    <name type="scientific">Pedosphaera parvula (strain Ellin514)</name>
    <dbReference type="NCBI Taxonomy" id="320771"/>
    <lineage>
        <taxon>Bacteria</taxon>
        <taxon>Pseudomonadati</taxon>
        <taxon>Verrucomicrobiota</taxon>
        <taxon>Pedosphaerae</taxon>
        <taxon>Pedosphaerales</taxon>
        <taxon>Pedosphaeraceae</taxon>
        <taxon>Pedosphaera</taxon>
    </lineage>
</organism>
<dbReference type="Pfam" id="PF13103">
    <property type="entry name" value="TonB_2"/>
    <property type="match status" value="1"/>
</dbReference>
<evidence type="ECO:0000256" key="1">
    <source>
        <dbReference type="SAM" id="MobiDB-lite"/>
    </source>
</evidence>
<keyword evidence="3" id="KW-0675">Receptor</keyword>
<sequence>MARKKKNSSRVNLVISVVVHGVVVLLLGFWAAHEGVLGTKLKEITVAIVPKEKPPEPEKPPPPKVEPPKEEPKVVEPPKIVENTPPPPQQPPPQSAPPANTGTAPVSAAPAPAELPDFNFSDGAKIVETSTNAPVIYYKSLVEYALRSNWERPTDLPDTGYVAEVEVSVDAAGRITGSNWKKGSGDKKWDDSVKRALAATKSLNRPPPKDFPGKVLVRFDVLPATELIVQ</sequence>
<feature type="region of interest" description="Disordered" evidence="1">
    <location>
        <begin position="51"/>
        <end position="114"/>
    </location>
</feature>
<dbReference type="AlphaFoldDB" id="B9XNX3"/>
<dbReference type="STRING" id="320771.Cflav_PD1062"/>
<evidence type="ECO:0000313" key="3">
    <source>
        <dbReference type="EMBL" id="EEF58439.1"/>
    </source>
</evidence>
<keyword evidence="2" id="KW-0472">Membrane</keyword>
<feature type="transmembrane region" description="Helical" evidence="2">
    <location>
        <begin position="12"/>
        <end position="32"/>
    </location>
</feature>
<feature type="compositionally biased region" description="Pro residues" evidence="1">
    <location>
        <begin position="84"/>
        <end position="96"/>
    </location>
</feature>
<evidence type="ECO:0000256" key="2">
    <source>
        <dbReference type="SAM" id="Phobius"/>
    </source>
</evidence>
<keyword evidence="4" id="KW-1185">Reference proteome</keyword>
<dbReference type="SUPFAM" id="SSF74653">
    <property type="entry name" value="TolA/TonB C-terminal domain"/>
    <property type="match status" value="1"/>
</dbReference>
<keyword evidence="2" id="KW-0812">Transmembrane</keyword>
<feature type="compositionally biased region" description="Basic and acidic residues" evidence="1">
    <location>
        <begin position="51"/>
        <end position="76"/>
    </location>
</feature>
<dbReference type="Proteomes" id="UP000003688">
    <property type="component" value="Unassembled WGS sequence"/>
</dbReference>
<gene>
    <name evidence="3" type="ORF">Cflav_PD1062</name>
</gene>
<dbReference type="EMBL" id="ABOX02000043">
    <property type="protein sequence ID" value="EEF58439.1"/>
    <property type="molecule type" value="Genomic_DNA"/>
</dbReference>
<name>B9XNX3_PEDPL</name>
<dbReference type="RefSeq" id="WP_007417509.1">
    <property type="nucleotide sequence ID" value="NZ_ABOX02000043.1"/>
</dbReference>
<dbReference type="Gene3D" id="3.30.1150.10">
    <property type="match status" value="1"/>
</dbReference>
<proteinExistence type="predicted"/>
<keyword evidence="2" id="KW-1133">Transmembrane helix</keyword>
<dbReference type="OrthoDB" id="5298892at2"/>
<reference evidence="3 4" key="1">
    <citation type="journal article" date="2011" name="J. Bacteriol.">
        <title>Genome sequence of 'Pedosphaera parvula' Ellin514, an aerobic Verrucomicrobial isolate from pasture soil.</title>
        <authorList>
            <person name="Kant R."/>
            <person name="van Passel M.W."/>
            <person name="Sangwan P."/>
            <person name="Palva A."/>
            <person name="Lucas S."/>
            <person name="Copeland A."/>
            <person name="Lapidus A."/>
            <person name="Glavina Del Rio T."/>
            <person name="Dalin E."/>
            <person name="Tice H."/>
            <person name="Bruce D."/>
            <person name="Goodwin L."/>
            <person name="Pitluck S."/>
            <person name="Chertkov O."/>
            <person name="Larimer F.W."/>
            <person name="Land M.L."/>
            <person name="Hauser L."/>
            <person name="Brettin T.S."/>
            <person name="Detter J.C."/>
            <person name="Han S."/>
            <person name="de Vos W.M."/>
            <person name="Janssen P.H."/>
            <person name="Smidt H."/>
        </authorList>
    </citation>
    <scope>NUCLEOTIDE SEQUENCE [LARGE SCALE GENOMIC DNA]</scope>
    <source>
        <strain evidence="3 4">Ellin514</strain>
    </source>
</reference>
<protein>
    <submittedName>
        <fullName evidence="3">TonB-dependent receptor, putative</fullName>
    </submittedName>
</protein>
<accession>B9XNX3</accession>
<comment type="caution">
    <text evidence="3">The sequence shown here is derived from an EMBL/GenBank/DDBJ whole genome shotgun (WGS) entry which is preliminary data.</text>
</comment>